<evidence type="ECO:0000259" key="1">
    <source>
        <dbReference type="PROSITE" id="PS51186"/>
    </source>
</evidence>
<dbReference type="SUPFAM" id="SSF55729">
    <property type="entry name" value="Acyl-CoA N-acyltransferases (Nat)"/>
    <property type="match status" value="1"/>
</dbReference>
<sequence>MYLRLAEPDELDIVYLMGFDVWGDGLSLDEYLFCCRSNGKYSKGTWYVLVEKEQVVSALIVYSGTFGLQKGCFGLGSIATHPQLRHKGYASKLIHLVKRELFASKHCKALYLHSDIGQQFYHRLGFVSIEGSDCMYIANDDAQFKGLMPDYF</sequence>
<comment type="caution">
    <text evidence="2">The sequence shown here is derived from an EMBL/GenBank/DDBJ whole genome shotgun (WGS) entry which is preliminary data.</text>
</comment>
<keyword evidence="2" id="KW-0808">Transferase</keyword>
<dbReference type="Proteomes" id="UP000305840">
    <property type="component" value="Unassembled WGS sequence"/>
</dbReference>
<dbReference type="EMBL" id="SYVO01000143">
    <property type="protein sequence ID" value="TKG00532.1"/>
    <property type="molecule type" value="Genomic_DNA"/>
</dbReference>
<dbReference type="InterPro" id="IPR016181">
    <property type="entry name" value="Acyl_CoA_acyltransferase"/>
</dbReference>
<dbReference type="PANTHER" id="PTHR34815:SF2">
    <property type="entry name" value="N-ACETYLTRANSFERASE DOMAIN-CONTAINING PROTEIN"/>
    <property type="match status" value="1"/>
</dbReference>
<dbReference type="PROSITE" id="PS51186">
    <property type="entry name" value="GNAT"/>
    <property type="match status" value="1"/>
</dbReference>
<reference evidence="2 3" key="1">
    <citation type="submission" date="2019-04" db="EMBL/GenBank/DDBJ databases">
        <title>A reverse ecology approach based on a biological definition of microbial populations.</title>
        <authorList>
            <person name="Arevalo P."/>
            <person name="Vaninsberghe D."/>
            <person name="Elsherbini J."/>
            <person name="Gore J."/>
            <person name="Polz M."/>
        </authorList>
    </citation>
    <scope>NUCLEOTIDE SEQUENCE [LARGE SCALE GENOMIC DNA]</scope>
    <source>
        <strain evidence="2 3">10N.222.48.A1</strain>
    </source>
</reference>
<dbReference type="Gene3D" id="3.40.630.30">
    <property type="match status" value="1"/>
</dbReference>
<dbReference type="Pfam" id="PF13508">
    <property type="entry name" value="Acetyltransf_7"/>
    <property type="match status" value="1"/>
</dbReference>
<evidence type="ECO:0000313" key="2">
    <source>
        <dbReference type="EMBL" id="TKG00532.1"/>
    </source>
</evidence>
<dbReference type="SMR" id="A0A4U2B3H2"/>
<dbReference type="GO" id="GO:0016747">
    <property type="term" value="F:acyltransferase activity, transferring groups other than amino-acyl groups"/>
    <property type="evidence" value="ECO:0007669"/>
    <property type="project" value="InterPro"/>
</dbReference>
<dbReference type="InterPro" id="IPR053013">
    <property type="entry name" value="LAT"/>
</dbReference>
<feature type="domain" description="N-acetyltransferase" evidence="1">
    <location>
        <begin position="1"/>
        <end position="150"/>
    </location>
</feature>
<protein>
    <submittedName>
        <fullName evidence="2">N-acetyltransferase</fullName>
    </submittedName>
</protein>
<evidence type="ECO:0000313" key="3">
    <source>
        <dbReference type="Proteomes" id="UP000305840"/>
    </source>
</evidence>
<proteinExistence type="predicted"/>
<gene>
    <name evidence="2" type="ORF">FCV91_24695</name>
</gene>
<dbReference type="RefSeq" id="WP_076671903.1">
    <property type="nucleotide sequence ID" value="NZ_JAJGZU010000022.1"/>
</dbReference>
<accession>A0A4U2B3H2</accession>
<dbReference type="PANTHER" id="PTHR34815">
    <property type="entry name" value="LYSINE ACETYLTRANSFERASE"/>
    <property type="match status" value="1"/>
</dbReference>
<dbReference type="AlphaFoldDB" id="A0A4U2B3H2"/>
<dbReference type="InterPro" id="IPR000182">
    <property type="entry name" value="GNAT_dom"/>
</dbReference>
<dbReference type="CDD" id="cd04301">
    <property type="entry name" value="NAT_SF"/>
    <property type="match status" value="1"/>
</dbReference>
<organism evidence="2 3">
    <name type="scientific">Vibrio lentus</name>
    <dbReference type="NCBI Taxonomy" id="136468"/>
    <lineage>
        <taxon>Bacteria</taxon>
        <taxon>Pseudomonadati</taxon>
        <taxon>Pseudomonadota</taxon>
        <taxon>Gammaproteobacteria</taxon>
        <taxon>Vibrionales</taxon>
        <taxon>Vibrionaceae</taxon>
        <taxon>Vibrio</taxon>
    </lineage>
</organism>
<name>A0A4U2B3H2_9VIBR</name>